<proteinExistence type="predicted"/>
<keyword evidence="4" id="KW-0732">Signal</keyword>
<dbReference type="InterPro" id="IPR013378">
    <property type="entry name" value="InlB-like_B-rpt"/>
</dbReference>
<dbReference type="Pfam" id="PF24346">
    <property type="entry name" value="DUF7507"/>
    <property type="match status" value="14"/>
</dbReference>
<dbReference type="InterPro" id="IPR013783">
    <property type="entry name" value="Ig-like_fold"/>
</dbReference>
<evidence type="ECO:0000256" key="1">
    <source>
        <dbReference type="ARBA" id="ARBA00004196"/>
    </source>
</evidence>
<feature type="compositionally biased region" description="Polar residues" evidence="2">
    <location>
        <begin position="4482"/>
        <end position="4499"/>
    </location>
</feature>
<dbReference type="InterPro" id="IPR008964">
    <property type="entry name" value="Invasin/intimin_cell_adhesion"/>
</dbReference>
<feature type="region of interest" description="Disordered" evidence="2">
    <location>
        <begin position="226"/>
        <end position="257"/>
    </location>
</feature>
<feature type="region of interest" description="Disordered" evidence="2">
    <location>
        <begin position="4113"/>
        <end position="4160"/>
    </location>
</feature>
<feature type="region of interest" description="Disordered" evidence="2">
    <location>
        <begin position="3889"/>
        <end position="3920"/>
    </location>
</feature>
<dbReference type="PANTHER" id="PTHR34819">
    <property type="entry name" value="LARGE CYSTEINE-RICH PERIPLASMIC PROTEIN OMCB"/>
    <property type="match status" value="1"/>
</dbReference>
<dbReference type="SMART" id="SM00635">
    <property type="entry name" value="BID_2"/>
    <property type="match status" value="2"/>
</dbReference>
<feature type="compositionally biased region" description="Polar residues" evidence="2">
    <location>
        <begin position="89"/>
        <end position="100"/>
    </location>
</feature>
<feature type="compositionally biased region" description="Polar residues" evidence="2">
    <location>
        <begin position="4020"/>
        <end position="4040"/>
    </location>
</feature>
<feature type="region of interest" description="Disordered" evidence="2">
    <location>
        <begin position="4798"/>
        <end position="4828"/>
    </location>
</feature>
<dbReference type="Proteomes" id="UP000095544">
    <property type="component" value="Unassembled WGS sequence"/>
</dbReference>
<sequence length="5269" mass="563656">MKKNFKRWLALLLAVAMVATSAVYSSGTSLKATGDPENVEQSDQQSEPQTGDEGTGSADAAAPDSDAGTQETGETESKQVIELEKPQGDQGTSDQEAQNPEQKEKEEVTPEQGGEQEQTGDMQEEPTPQKFSVVFHKPAVEGGSLKVWEDGSDKKDATYDGEEKYTEEITEGALLNFEITVDEKYSIEKVTDQNGAEIAPVSAEGNIFTYQMSVSENKEINILYKEVSQNKEEPTPSEDKKEETENTVGEANNEDAEHTEMPAANFEGSASNGLNVTATVDEGVFPAGTTMKVTSVSDSKAESLLEEALDDNQKVVSAQAVDIIFQDADGNEIQPADGGIVNVSITGASVAGDEIAVYHVDEAENVEKVAEAVSTGAEFAAEAFSIYVVGGYTDAGRYEYYRYELKVGESVEVYTSSSSKNKSWNSSNTAVAAVTKLSGNNGRYAQITAKGVGKATITYNNSSYEKFYVEVTQNNVKVTSITISGNNTVNVGESTTLTATVRPNDAANKNVTWKSSNTGVATVNSSGRVTGVNVGTAKITATAADGSGVKDEFTIQVGRAVSSQTAYFYIQRPEQDPGNLTDDAWLYVGTGSIDTAGLNLQAGKGQFALNIADRILSYPNEATIKSRIAALYGVDVSAVAIEYSPYKITYPMGWVDENGTGHDGGRACYHVDMTVSITTKEKASATYHLWDYNSTGFTPVESSMVYIGETTSPKSGNYPATKKDAYGNVYTFDGWYTNAGLTGEKVVFPYTVNSAVNFYAKYVPKNTFKVTYDGNGNTGGTVPTDAASYLSGNQVTIKRGTPEKNGYTFEGWEYDGDVYTQGQTFTMPASSVILKAKWAPKSDVGYTVHYYLQGSAVKVRDDKVVDGQTFDSEVTENAVNITGYTAVAPTEKTIKLDAYDKEIAFYYTANKDVSYTVHYYLQDTENSLAPDKTVDNQEFNKVITETAKTIQGYDLVGDKTQTFRLDEYNKEIVFYYTAGTETPYQIEYYQQNVNNDDYTRVETVRKTGTTGTIAAAEEKSYTGFKLNKDAADTVAEGTIAADGSLILKLFYDRNQYKVTYEYTGTVPEGATALPEEATYKFGAQVTVAEAASAPGYTFSGWNKNGTFTMPAEDVLIQGSFTANTNTEYIVQHYWQNIDNDEYTLHETENLTGTTGVEVTAEPKSYTGFTFDNTVDGTVEKGTVRGDGKLELRLYYTRNSYPVEYSYVYKVPDGASELPAKASYKYGATVKTAEAATAPGYTFRGWDKEAEFIMPAGPVYIHGYFTADTDTKYTVIHYKEKLEGKYEVADTENLTGVTDEEALAIAKSYPGFTWDPEVAGTKVTGIIEADGTLELRLYYNRNIHAVTYGYEGVVPDGASDLPASRDYKFGEVVNIAGPASAPGYDFSGWSLTEGFTMPDKNVEIKGHFTARNDTIYTVEHYLQDLDGNSYTREEAKEWTGITGATATAKPNTYKGFTFDGSVEGTVQTGTITGDGKLVLKLFYTRNSHTVTYNYEGKVPTGATALPSAETYKYGEQVKVADAATAPDYIFSGWNKSDFAMPDEDVEITGSWSRDFRTISVAPYHEIYDGESHGVTVTGTVEGDMIEYSTDGENFDSEELLYKDVVKDDKGEVTSYPVYVRVKNGDEYSSIMESYVKITPATLTVQTNNGWKVYDGEPLVGTGSISGFVNGEKAEFIVTGQLTDVDIIPNTYEIKWEGATALIDNYVISETLGKLEVVHNTQKITVTTKGDTYTYDGTKHGAEVTVSTPLPKGYEVKKAVSNTSVKDVTTDPVEVTCDELIIVNAAGEDVTKDLNIEYVDGTITVNPATLYVHTYEAEKVYDGTALLGDGKIEGFVKGETADFKVTGSQTKVGHSKNTYKIEWNGNAKESNYVVVETLKFLYVKEYAEEIVVTTKGGTHEYTGKPFGAEVTVSDLPKGYHLEEAVSYATATHVADGAVEAGCDKLVIKNDDGEDVTGNLVIKYVNDTIVITPATLDIVTFTDQKVYDGTALIGDGEIKGLVNDETVGFKVTGSQTKVGTSDNEYELEWSGTAVETDYAIHESIGQLTVSESKEEIVVTTTGGTYTYSGEPHGAEVIVSDLPEGYTLETAESNAAVTDVTAEPVTATCNNLVIRNAEGEDVTSSLNIKYVDGQITVEPATLTIVTESAKREYNGKPLTANGSITGFVHDEDATFTVIGSRTEVGTSKNTYELVWNGSAKESNYVIKDTIGELTIEESTAEIVVTTTGGDFTYTGTPHKAMVSVSTLPEGYKLITAESNDSAKDVTTEAVEANCDTLVIHNAEGKDVTEKLNIKYINDKITVKPAVLRVVTQGASKEYDGTPLTADGEMTGLVNNETAKLSVTGSQTKVGKSDNTYKIEWNGTAKESNYEIQDTIGKLIVEESTAEILVTTAGGDFTYTGEPHGAEVTVSNLPKGYRVVTAESSASATNVTKEAVTATCDKLVIYNAEGEDVTDKLNIKLVDGEINVEPATLKVVTNNADKPYDGTPLTAEGMITGFVEGETATLKTTGSQTKVGYSDNTYEIIWDGTADKNNYKIEEFLGLLEVYENTAEIVVTTKGDIYTYTGTPHGATVEVSELPTGYELESAVSDAAVTDVTEEPVKAGCDKLVIRNASGDDVTKNLNITYIDGEITVVPATLTVVTEGKEKVYDGEPLTAPGKIDGFVNNETAEFRVTGSQTAVGDSLNSFEIIWNKTAKESNYTIEKELGTLLVKEYEDSIVVTTTGGSFTYTGKPHKATVTVSDLPQGYTLETAESSASVTDVADGTVTATCDKLVIRNKQGEDVTKQLKIQYVNDDIKVTPAKLTVKTESANGVYNGQPLTAEGSIEGFVNDETADFQVTGSQTKVGHSLNTYEINWNDTAKKDNYEIKEDIGLLTVSEYKEEIVVTTTGGSFPYTGKAHGATVSVSDLPDGYELEKAESSASATDVTSEAVTASCDTLIIRNAQGEDVTERLKIRYENGSITVTPAKLTVVTQTANKVYNGTPLTAGGSIDGFVEGETATFTVTGSQTEVGYSPNTYHIEWDKTAKAKNYEIDESVGELTVTENKAEIVVTTQGGTFTYTGTEHTADVTVSDLPDGYELEKAESSASVTDVTDSPVSATCDTLIIRNKQGVDVTSRLNISYVDGEIIVEPAVLTVKTERAERVYNGEPLTAGGTIEGFVNNETADFQVTGSQTEVGVSDNTYVINWNGTAKEKNYKINETVEKLIVKENAEQIVVTVTGGTFTYTGSPHKATVSVSDLPDGYTLETAESSAAVTDVEDGTVTATCDTLVIRNAQGEDVTDKLNIIIVTDTIAVAPAELIVVTDGAEKVYDAKPLTAGGTINGLINEETATLKLTGSQTNAGTSDNTYEIVWDGTAKQSNYIVNAAESQIGVLDVQKRPILITAASADKTYDGTALVKAVSTAGLGQLLPLHTYTANVEGSQTYVGTSDNIVKDAEIVTLLGRDDVTPNYAISYAKGKLTVTDQSVDVDDVVTKTHDDNKTYKLGDTVTFDISVKNIYDEAKTITIIEQDGVTITGNDVFEDVAPGEVVTTTATYTVTEEDILNGSFTNTVTAKFSDENKDYEKDDTVDKFEDPAGHLTVTKETTSKPANGKTYALGETIIYKVVAVNDGNLTLNSVVVTDELTGDEWTVGTLQPGQSSEAFKAEYTVTEEDILKGTVLNEAAAAGKSTDPENPNPEIVPGNTEDPTDHPNGHLTVTKETTSTPANGEAYALGETITYKITAANDGNLTLKNVVVTDELTGDEWTIDSLAPGQSSEAFTASHKVTQKDILNGSVVNEATAAGKSPDPDKPDPGVEPGETEDPTVDPNGHLTVTKETTSTPENGAAYALGETITYKVTATNDGNLTLKNVVVTDELTGDKWTIESLKPGESSEAFTAEYKVTEQDILKGSVLNVATAKGESPDPDKPDPGVDPGEKEDPTETQQPSLFVEKTAAPAPNGGYALGDTIPYTIKVVNNGNVTISDITVTDDLTGNQWTIGSLEPNAEKSYSTEYVVTEKDIMAGKVVNVAAAEGTAPDESKVGKEDTETTVTENSNPHLSVSKETTSKPANGEAYALGETITYKITAVNDGNLTLKNIVITDELTGDEWTIDTLVPGQSSEAFTARHKVTEKDILKGSVLNEAAASAESPDPENPDPGVVPGETEDPTVDPAGHLTVSKETTSTPANGAAYDLGETITYKIIAANDGNLTLNHVVVTDELTGDEWTVGTLAPGQSSEVFTASYKVTEQDILNGRVLNVATAAGESPDPENPDPGVDPGEKEDPTASQQPSLFVEKTAAVKESGAYGLGDTIPYMIKVVNNGNVTVTDITVTDDLTGNEWTIDQLEPGAYEEYQAEYTVTEADVMAGKVVNVATAEGTDPEGEKVSKEDTETVETEISNPHLTVVKETTSAPANGESYVLGETISYKVVVTNDGNLTLKNVVVTDELTGDEWTIDSLKPGESSEAFNASHKVTQKDILKGSVVNEATAAGESPDPDKPDPGVDPGETEDPTDNPNGHLTVTKETTSTPENGAAYALGETITYKIVAANDGNLTLENVVVTDDLTGDEWTIDSLKPGESSEVFTAEYKVTEQDILNGTVLNVATAKGDSPDPEKPDPGVDPGEKEDPTVTPQPSLFVEKTAAAGPEGGFSLGDTVPYTIKVVNNGNVTISGITVNDDLTGGQWTIDSLAPNGTQEFTTDYVVTEADILAGQVVNVAAAGGTAPDGSEVTGEGTETIVTESSTPHLSISKETTSTPANGETYALGETITYSIVATNDGNLTLTNVVVRDELTGDEWTIDSLAPGASSETFTAEHTVTSADILNGSVLNVATAGGETPDPDKPDPGVDPGEKEDPTVDPNPSVAVVKEVTSTPADGEAYALGETISYRITVTNDGNIPVENIRVEDSLVSITENIITSLAPGESREFTYEYTVTEADIRNGQVVNTAAASTDDPEGPKGSDEVVTPTEPADAAYTVNKSVVEPQDEYRVGDTIQYQIAVSNTGNVTLHNVVVSDNLQGASGSVTFTNAGDYTVEGNKAIINEIGIGETIVLNCEYLIVREDAGASISNIASVRTDETGETPREDETEETPVVNIYRLTIHYVDAAGTAVAPDYTGEYEVGAAFSIESPAVTGYTPNYATVNSGADGMPAADVEVTVTYTANPVIVPIVPPVTPTTPATPATPAAPVTPVTPAAVTPTTPTAIIPPTPTPAAPIDAELTENDEGDYDLTPIQDEETPLAKQNLDDHVCCILHFLLMLLALIVLAFYTRSMKKRQARIFELREELELEMARRGLGEEEKEDDAE</sequence>
<dbReference type="RefSeq" id="WP_055150999.1">
    <property type="nucleotide sequence ID" value="NZ_CYZU01000004.1"/>
</dbReference>
<dbReference type="InterPro" id="IPR055354">
    <property type="entry name" value="DUF7507"/>
</dbReference>
<dbReference type="InterPro" id="IPR003343">
    <property type="entry name" value="Big_2"/>
</dbReference>
<reference evidence="6 7" key="1">
    <citation type="submission" date="2015-09" db="EMBL/GenBank/DDBJ databases">
        <authorList>
            <consortium name="Pathogen Informatics"/>
        </authorList>
    </citation>
    <scope>NUCLEOTIDE SEQUENCE [LARGE SCALE GENOMIC DNA]</scope>
    <source>
        <strain evidence="6 7">2789STDY5834876</strain>
    </source>
</reference>
<dbReference type="GO" id="GO:0030313">
    <property type="term" value="C:cell envelope"/>
    <property type="evidence" value="ECO:0007669"/>
    <property type="project" value="UniProtKB-SubCell"/>
</dbReference>
<protein>
    <submittedName>
        <fullName evidence="6">Kappa-carrageenase</fullName>
        <ecNumber evidence="6">3.2.1.83</ecNumber>
    </submittedName>
</protein>
<dbReference type="Gene3D" id="2.60.40.4270">
    <property type="entry name" value="Listeria-Bacteroides repeat domain"/>
    <property type="match status" value="1"/>
</dbReference>
<feature type="compositionally biased region" description="Basic and acidic residues" evidence="2">
    <location>
        <begin position="3893"/>
        <end position="3912"/>
    </location>
</feature>
<keyword evidence="3" id="KW-0472">Membrane</keyword>
<keyword evidence="6" id="KW-0326">Glycosidase</keyword>
<feature type="region of interest" description="Disordered" evidence="2">
    <location>
        <begin position="3657"/>
        <end position="3695"/>
    </location>
</feature>
<dbReference type="Gene3D" id="2.60.40.1080">
    <property type="match status" value="2"/>
</dbReference>
<dbReference type="NCBIfam" id="TIGR01451">
    <property type="entry name" value="B_ant_repeat"/>
    <property type="match status" value="13"/>
</dbReference>
<feature type="compositionally biased region" description="Basic and acidic residues" evidence="2">
    <location>
        <begin position="228"/>
        <end position="244"/>
    </location>
</feature>
<feature type="region of interest" description="Disordered" evidence="2">
    <location>
        <begin position="4572"/>
        <end position="4600"/>
    </location>
</feature>
<feature type="compositionally biased region" description="Polar residues" evidence="2">
    <location>
        <begin position="39"/>
        <end position="49"/>
    </location>
</feature>
<feature type="compositionally biased region" description="Basic and acidic residues" evidence="2">
    <location>
        <begin position="4806"/>
        <end position="4822"/>
    </location>
</feature>
<feature type="region of interest" description="Disordered" evidence="2">
    <location>
        <begin position="3772"/>
        <end position="3818"/>
    </location>
</feature>
<dbReference type="InterPro" id="IPR042229">
    <property type="entry name" value="Listeria/Bacterioides_rpt_sf"/>
</dbReference>
<comment type="subcellular location">
    <subcellularLocation>
        <location evidence="1">Cell envelope</location>
    </subcellularLocation>
</comment>
<evidence type="ECO:0000313" key="6">
    <source>
        <dbReference type="EMBL" id="CUN84455.1"/>
    </source>
</evidence>
<dbReference type="InterPro" id="IPR051172">
    <property type="entry name" value="Chlamydia_OmcB"/>
</dbReference>
<organism evidence="6 7">
    <name type="scientific">Faecalicatena contorta</name>
    <dbReference type="NCBI Taxonomy" id="39482"/>
    <lineage>
        <taxon>Bacteria</taxon>
        <taxon>Bacillati</taxon>
        <taxon>Bacillota</taxon>
        <taxon>Clostridia</taxon>
        <taxon>Lachnospirales</taxon>
        <taxon>Lachnospiraceae</taxon>
        <taxon>Faecalicatena</taxon>
    </lineage>
</organism>
<feature type="chain" id="PRO_5039222816" evidence="4">
    <location>
        <begin position="22"/>
        <end position="5269"/>
    </location>
</feature>
<feature type="region of interest" description="Disordered" evidence="2">
    <location>
        <begin position="4232"/>
        <end position="4260"/>
    </location>
</feature>
<feature type="compositionally biased region" description="Basic and acidic residues" evidence="2">
    <location>
        <begin position="4577"/>
        <end position="4596"/>
    </location>
</feature>
<evidence type="ECO:0000256" key="3">
    <source>
        <dbReference type="SAM" id="Phobius"/>
    </source>
</evidence>
<dbReference type="InterPro" id="IPR047589">
    <property type="entry name" value="DUF11_rpt"/>
</dbReference>
<feature type="region of interest" description="Disordered" evidence="2">
    <location>
        <begin position="4456"/>
        <end position="4499"/>
    </location>
</feature>
<feature type="domain" description="BIG2" evidence="5">
    <location>
        <begin position="387"/>
        <end position="469"/>
    </location>
</feature>
<keyword evidence="6" id="KW-0378">Hydrolase</keyword>
<feature type="region of interest" description="Disordered" evidence="2">
    <location>
        <begin position="23"/>
        <end position="132"/>
    </location>
</feature>
<dbReference type="Pfam" id="PF02368">
    <property type="entry name" value="Big_2"/>
    <property type="match status" value="1"/>
</dbReference>
<feature type="compositionally biased region" description="Low complexity" evidence="2">
    <location>
        <begin position="55"/>
        <end position="69"/>
    </location>
</feature>
<evidence type="ECO:0000259" key="5">
    <source>
        <dbReference type="SMART" id="SM00635"/>
    </source>
</evidence>
<dbReference type="Pfam" id="PF18998">
    <property type="entry name" value="Flg_new_2"/>
    <property type="match status" value="2"/>
</dbReference>
<feature type="compositionally biased region" description="Basic and acidic residues" evidence="2">
    <location>
        <begin position="75"/>
        <end position="87"/>
    </location>
</feature>
<keyword evidence="3" id="KW-0812">Transmembrane</keyword>
<evidence type="ECO:0000313" key="7">
    <source>
        <dbReference type="Proteomes" id="UP000095544"/>
    </source>
</evidence>
<evidence type="ECO:0000256" key="2">
    <source>
        <dbReference type="SAM" id="MobiDB-lite"/>
    </source>
</evidence>
<feature type="transmembrane region" description="Helical" evidence="3">
    <location>
        <begin position="5216"/>
        <end position="5233"/>
    </location>
</feature>
<dbReference type="Gene3D" id="3.10.20.320">
    <property type="entry name" value="Putative peptidoglycan bound protein (lpxtg motif)"/>
    <property type="match status" value="1"/>
</dbReference>
<dbReference type="PANTHER" id="PTHR34819:SF3">
    <property type="entry name" value="CELL SURFACE PROTEIN"/>
    <property type="match status" value="1"/>
</dbReference>
<dbReference type="Gene3D" id="2.60.40.740">
    <property type="match status" value="1"/>
</dbReference>
<dbReference type="SUPFAM" id="SSF49373">
    <property type="entry name" value="Invasin/intimin cell-adhesion fragments"/>
    <property type="match status" value="1"/>
</dbReference>
<feature type="region of interest" description="Disordered" evidence="2">
    <location>
        <begin position="4006"/>
        <end position="4041"/>
    </location>
</feature>
<feature type="compositionally biased region" description="Basic and acidic residues" evidence="2">
    <location>
        <begin position="4009"/>
        <end position="4018"/>
    </location>
</feature>
<dbReference type="EC" id="3.2.1.83" evidence="6"/>
<dbReference type="EMBL" id="CYZU01000004">
    <property type="protein sequence ID" value="CUN84455.1"/>
    <property type="molecule type" value="Genomic_DNA"/>
</dbReference>
<name>A0A174AAI4_9FIRM</name>
<dbReference type="InterPro" id="IPR044060">
    <property type="entry name" value="Bacterial_rp_domain"/>
</dbReference>
<gene>
    <name evidence="6" type="primary">cgkA</name>
    <name evidence="6" type="ORF">ERS852491_00638</name>
</gene>
<accession>A0A174AAI4</accession>
<dbReference type="Gene3D" id="2.60.40.10">
    <property type="entry name" value="Immunoglobulins"/>
    <property type="match status" value="2"/>
</dbReference>
<dbReference type="STRING" id="39482.ERS852491_00638"/>
<feature type="domain" description="BIG2" evidence="5">
    <location>
        <begin position="477"/>
        <end position="553"/>
    </location>
</feature>
<dbReference type="Pfam" id="PF09479">
    <property type="entry name" value="Flg_new"/>
    <property type="match status" value="4"/>
</dbReference>
<dbReference type="GO" id="GO:0033918">
    <property type="term" value="F:kappa-carrageenase activity"/>
    <property type="evidence" value="ECO:0007669"/>
    <property type="project" value="UniProtKB-EC"/>
</dbReference>
<evidence type="ECO:0000256" key="4">
    <source>
        <dbReference type="SAM" id="SignalP"/>
    </source>
</evidence>
<dbReference type="OrthoDB" id="9802773at2"/>
<keyword evidence="3" id="KW-1133">Transmembrane helix</keyword>
<feature type="signal peptide" evidence="4">
    <location>
        <begin position="1"/>
        <end position="21"/>
    </location>
</feature>
<dbReference type="NCBIfam" id="TIGR02543">
    <property type="entry name" value="List_Bact_rpt"/>
    <property type="match status" value="1"/>
</dbReference>